<sequence>MTHPIINIADVNLQPFPPCMGPTGETAERFEARMGRFSAQIGAQKLGYNITAVPPGKRAFPLHCHRVNEEMFFILEGSGEVRIGDERHAIRAGDVIACPPGGPEKAHQIINTGATEMRYLAVSTKMTPEICEYPDTGKYGIMAEYPPGADGKPQVFRVVSKPDMQVGYWDDE</sequence>
<keyword evidence="4" id="KW-1185">Reference proteome</keyword>
<proteinExistence type="predicted"/>
<protein>
    <submittedName>
        <fullName evidence="3">Cupin domain-containing protein</fullName>
    </submittedName>
</protein>
<evidence type="ECO:0000313" key="3">
    <source>
        <dbReference type="EMBL" id="RDI99935.1"/>
    </source>
</evidence>
<dbReference type="PANTHER" id="PTHR35848:SF6">
    <property type="entry name" value="CUPIN TYPE-2 DOMAIN-CONTAINING PROTEIN"/>
    <property type="match status" value="1"/>
</dbReference>
<evidence type="ECO:0000259" key="2">
    <source>
        <dbReference type="Pfam" id="PF07883"/>
    </source>
</evidence>
<accession>A0A370KBA9</accession>
<feature type="domain" description="Cupin type-2" evidence="2">
    <location>
        <begin position="51"/>
        <end position="122"/>
    </location>
</feature>
<dbReference type="InterPro" id="IPR011051">
    <property type="entry name" value="RmlC_Cupin_sf"/>
</dbReference>
<dbReference type="Pfam" id="PF07883">
    <property type="entry name" value="Cupin_2"/>
    <property type="match status" value="1"/>
</dbReference>
<dbReference type="EMBL" id="QQSY01000001">
    <property type="protein sequence ID" value="RDI99935.1"/>
    <property type="molecule type" value="Genomic_DNA"/>
</dbReference>
<dbReference type="InterPro" id="IPR013096">
    <property type="entry name" value="Cupin_2"/>
</dbReference>
<comment type="caution">
    <text evidence="3">The sequence shown here is derived from an EMBL/GenBank/DDBJ whole genome shotgun (WGS) entry which is preliminary data.</text>
</comment>
<name>A0A370KBA9_9GAMM</name>
<organism evidence="3 4">
    <name type="scientific">Dyella solisilvae</name>
    <dbReference type="NCBI Taxonomy" id="1920168"/>
    <lineage>
        <taxon>Bacteria</taxon>
        <taxon>Pseudomonadati</taxon>
        <taxon>Pseudomonadota</taxon>
        <taxon>Gammaproteobacteria</taxon>
        <taxon>Lysobacterales</taxon>
        <taxon>Rhodanobacteraceae</taxon>
        <taxon>Dyella</taxon>
    </lineage>
</organism>
<keyword evidence="1" id="KW-0479">Metal-binding</keyword>
<evidence type="ECO:0000256" key="1">
    <source>
        <dbReference type="ARBA" id="ARBA00022723"/>
    </source>
</evidence>
<dbReference type="InterPro" id="IPR014710">
    <property type="entry name" value="RmlC-like_jellyroll"/>
</dbReference>
<dbReference type="AlphaFoldDB" id="A0A370KBA9"/>
<dbReference type="PANTHER" id="PTHR35848">
    <property type="entry name" value="OXALATE-BINDING PROTEIN"/>
    <property type="match status" value="1"/>
</dbReference>
<dbReference type="GO" id="GO:0046872">
    <property type="term" value="F:metal ion binding"/>
    <property type="evidence" value="ECO:0007669"/>
    <property type="project" value="UniProtKB-KW"/>
</dbReference>
<dbReference type="Proteomes" id="UP000254711">
    <property type="component" value="Unassembled WGS sequence"/>
</dbReference>
<gene>
    <name evidence="3" type="ORF">DVT68_03660</name>
</gene>
<reference evidence="3 4" key="1">
    <citation type="submission" date="2018-07" db="EMBL/GenBank/DDBJ databases">
        <title>Dyella solisilvae sp. nov., isolated from the pine and broad-leaved mixed forest soil.</title>
        <authorList>
            <person name="Gao Z."/>
            <person name="Qiu L."/>
        </authorList>
    </citation>
    <scope>NUCLEOTIDE SEQUENCE [LARGE SCALE GENOMIC DNA]</scope>
    <source>
        <strain evidence="3 4">DHG54</strain>
    </source>
</reference>
<dbReference type="SUPFAM" id="SSF51182">
    <property type="entry name" value="RmlC-like cupins"/>
    <property type="match status" value="1"/>
</dbReference>
<dbReference type="OrthoDB" id="116921at2"/>
<dbReference type="Gene3D" id="2.60.120.10">
    <property type="entry name" value="Jelly Rolls"/>
    <property type="match status" value="1"/>
</dbReference>
<dbReference type="CDD" id="cd02224">
    <property type="entry name" value="cupin_SPO2919-like"/>
    <property type="match status" value="1"/>
</dbReference>
<dbReference type="InterPro" id="IPR051610">
    <property type="entry name" value="GPI/OXD"/>
</dbReference>
<evidence type="ECO:0000313" key="4">
    <source>
        <dbReference type="Proteomes" id="UP000254711"/>
    </source>
</evidence>
<dbReference type="RefSeq" id="WP_114823668.1">
    <property type="nucleotide sequence ID" value="NZ_QQSY01000001.1"/>
</dbReference>